<reference evidence="1 2" key="1">
    <citation type="journal article" date="2012" name="Virology">
        <title>Analysis of the genome of leporid herpesvirus 4.</title>
        <authorList>
            <person name="Babra B."/>
            <person name="Watson G."/>
            <person name="Xu W."/>
            <person name="Jeffrey B.M."/>
            <person name="Xu J.R."/>
            <person name="Rockey D.D."/>
            <person name="Rohrmann G.F."/>
            <person name="Jin L."/>
        </authorList>
    </citation>
    <scope>NUCLEOTIDE SEQUENCE [LARGE SCALE GENOMIC DNA]</scope>
    <source>
        <strain evidence="1">LHV4012612</strain>
    </source>
</reference>
<protein>
    <submittedName>
        <fullName evidence="1">Uncharacterized protein</fullName>
    </submittedName>
</protein>
<dbReference type="KEGG" id="vg:26887575"/>
<proteinExistence type="predicted"/>
<name>J9R085_9ALPH</name>
<sequence length="225" mass="24948">MAGACANVAVQRKAKVAKNAHIAALARAQLFVKEAHYGIMILGKAFLCAWQGRWPQRATGTYVDGAFVGGVRVAPRYHLVRRGGQKLALSVEVGIGRQARKEVSVPPIQRGKQRRALAEPKVFQKARVQHGRGGGQRRRGHDHILPGARARRGTSLGYYFVEQGVHMYVRRTADAHTSNLRRALRKNDYTAACRGIKNAHTQENTRHPVACHLRLLECKTTAHKS</sequence>
<dbReference type="EMBL" id="JQ596859">
    <property type="protein sequence ID" value="AFR32492.1"/>
    <property type="molecule type" value="Genomic_DNA"/>
</dbReference>
<dbReference type="Proteomes" id="UP000167073">
    <property type="component" value="Segment"/>
</dbReference>
<keyword evidence="2" id="KW-1185">Reference proteome</keyword>
<evidence type="ECO:0000313" key="1">
    <source>
        <dbReference type="EMBL" id="AFR32492.1"/>
    </source>
</evidence>
<evidence type="ECO:0000313" key="2">
    <source>
        <dbReference type="Proteomes" id="UP000167073"/>
    </source>
</evidence>
<dbReference type="GeneID" id="26887575"/>
<accession>J9R085</accession>
<organism evidence="1 2">
    <name type="scientific">Leporid alphaherpesvirus 4</name>
    <dbReference type="NCBI Taxonomy" id="481315"/>
    <lineage>
        <taxon>Viruses</taxon>
        <taxon>Duplodnaviria</taxon>
        <taxon>Heunggongvirae</taxon>
        <taxon>Peploviricota</taxon>
        <taxon>Herviviricetes</taxon>
        <taxon>Herpesvirales</taxon>
        <taxon>Orthoherpesviridae</taxon>
        <taxon>Alphaherpesvirinae</taxon>
        <taxon>Simplexvirus</taxon>
        <taxon>Simplexvirus leporidalpha4</taxon>
    </lineage>
</organism>
<dbReference type="RefSeq" id="YP_009230182.1">
    <property type="nucleotide sequence ID" value="NC_029311.1"/>
</dbReference>